<dbReference type="PROSITE" id="PS51746">
    <property type="entry name" value="PPM_2"/>
    <property type="match status" value="1"/>
</dbReference>
<dbReference type="InterPro" id="IPR001932">
    <property type="entry name" value="PPM-type_phosphatase-like_dom"/>
</dbReference>
<feature type="domain" description="PPM-type phosphatase" evidence="8">
    <location>
        <begin position="41"/>
        <end position="491"/>
    </location>
</feature>
<dbReference type="SMART" id="SM00332">
    <property type="entry name" value="PP2Cc"/>
    <property type="match status" value="1"/>
</dbReference>
<keyword evidence="3 5" id="KW-0378">Hydrolase</keyword>
<evidence type="ECO:0000259" key="8">
    <source>
        <dbReference type="PROSITE" id="PS51746"/>
    </source>
</evidence>
<proteinExistence type="inferred from homology"/>
<evidence type="ECO:0000256" key="5">
    <source>
        <dbReference type="RuleBase" id="RU003465"/>
    </source>
</evidence>
<dbReference type="GeneID" id="94429082"/>
<accession>A0A2C6KWM8</accession>
<feature type="compositionally biased region" description="Pro residues" evidence="6">
    <location>
        <begin position="519"/>
        <end position="528"/>
    </location>
</feature>
<organism evidence="9 10">
    <name type="scientific">Cystoisospora suis</name>
    <dbReference type="NCBI Taxonomy" id="483139"/>
    <lineage>
        <taxon>Eukaryota</taxon>
        <taxon>Sar</taxon>
        <taxon>Alveolata</taxon>
        <taxon>Apicomplexa</taxon>
        <taxon>Conoidasida</taxon>
        <taxon>Coccidia</taxon>
        <taxon>Eucoccidiorida</taxon>
        <taxon>Eimeriorina</taxon>
        <taxon>Sarcocystidae</taxon>
        <taxon>Cystoisospora</taxon>
    </lineage>
</organism>
<dbReference type="InterPro" id="IPR015655">
    <property type="entry name" value="PP2C"/>
</dbReference>
<evidence type="ECO:0000256" key="3">
    <source>
        <dbReference type="ARBA" id="ARBA00022801"/>
    </source>
</evidence>
<comment type="subcellular location">
    <subcellularLocation>
        <location evidence="1">Membrane</location>
        <topology evidence="1">Peripheral membrane protein</topology>
    </subcellularLocation>
</comment>
<keyword evidence="7" id="KW-0732">Signal</keyword>
<evidence type="ECO:0000256" key="4">
    <source>
        <dbReference type="ARBA" id="ARBA00022912"/>
    </source>
</evidence>
<evidence type="ECO:0000313" key="9">
    <source>
        <dbReference type="EMBL" id="PHJ20464.1"/>
    </source>
</evidence>
<dbReference type="CDD" id="cd00143">
    <property type="entry name" value="PP2Cc"/>
    <property type="match status" value="1"/>
</dbReference>
<dbReference type="VEuPathDB" id="ToxoDB:CSUI_005701"/>
<feature type="region of interest" description="Disordered" evidence="6">
    <location>
        <begin position="497"/>
        <end position="528"/>
    </location>
</feature>
<dbReference type="EMBL" id="MIGC01002747">
    <property type="protein sequence ID" value="PHJ20464.1"/>
    <property type="molecule type" value="Genomic_DNA"/>
</dbReference>
<reference evidence="9 10" key="1">
    <citation type="journal article" date="2017" name="Int. J. Parasitol.">
        <title>The genome of the protozoan parasite Cystoisospora suis and a reverse vaccinology approach to identify vaccine candidates.</title>
        <authorList>
            <person name="Palmieri N."/>
            <person name="Shrestha A."/>
            <person name="Ruttkowski B."/>
            <person name="Beck T."/>
            <person name="Vogl C."/>
            <person name="Tomley F."/>
            <person name="Blake D.P."/>
            <person name="Joachim A."/>
        </authorList>
    </citation>
    <scope>NUCLEOTIDE SEQUENCE [LARGE SCALE GENOMIC DNA]</scope>
    <source>
        <strain evidence="9 10">Wien I</strain>
    </source>
</reference>
<evidence type="ECO:0000313" key="10">
    <source>
        <dbReference type="Proteomes" id="UP000221165"/>
    </source>
</evidence>
<comment type="similarity">
    <text evidence="5">Belongs to the PP2C family.</text>
</comment>
<protein>
    <submittedName>
        <fullName evidence="9">Protein phosphatase 2c domain-containing</fullName>
    </submittedName>
</protein>
<dbReference type="SUPFAM" id="SSF81606">
    <property type="entry name" value="PP2C-like"/>
    <property type="match status" value="1"/>
</dbReference>
<dbReference type="GO" id="GO:0004722">
    <property type="term" value="F:protein serine/threonine phosphatase activity"/>
    <property type="evidence" value="ECO:0007669"/>
    <property type="project" value="InterPro"/>
</dbReference>
<evidence type="ECO:0000256" key="7">
    <source>
        <dbReference type="SAM" id="SignalP"/>
    </source>
</evidence>
<dbReference type="GO" id="GO:0016020">
    <property type="term" value="C:membrane"/>
    <property type="evidence" value="ECO:0007669"/>
    <property type="project" value="UniProtKB-SubCell"/>
</dbReference>
<dbReference type="PANTHER" id="PTHR13832:SF827">
    <property type="entry name" value="PROTEIN PHOSPHATASE 1L"/>
    <property type="match status" value="1"/>
</dbReference>
<sequence length="528" mass="58664">MTVGLFMLAARLFQSFGAVVQPEISHPDTRQRMFPRPYIHGLGATEEQGRRPEMEDVKVAIANVESLQDCWILAIYDGHGGRQTAEALSRRLHWNFLKCLKSRALVRWQEFRQRAIFRAQELREFLERLEVESRQCATLSPTMIADFIGTLRLQQILEWIVRHPTPRFTGDGPRDATGFDIGSPPHYLTVCSVADIEESAKEAFAETDYEILQRDRIIESGATACFCFVNPLLDIERILAMPAREVTQDDCDLFTITDSHSNKNSKQSSLFVRNLTVAHVGDTRAVLVFSDGEALRLTNIGDHKASDIREVQRIERLGGKVYGDRVNGLLAIGRAFGDWDLKLSQQELVKSQSYSTSSRGVRVVRPAADTWREQQREYVVSHVPHVRSANLSALLNGEDRGKFGWGTAMGTKACGTTKIPLALVLGCDGLFDVCSDRDVGQICAESLQWISDHYPGTTPEGAGTAVARVLVKEAILQRGSTDNVSVQVALLNSLEVLQGPPPPPRCPETPPHPRHASICPPPPVPARQ</sequence>
<dbReference type="Pfam" id="PF00481">
    <property type="entry name" value="PP2C"/>
    <property type="match status" value="1"/>
</dbReference>
<dbReference type="AlphaFoldDB" id="A0A2C6KWM8"/>
<gene>
    <name evidence="9" type="ORF">CSUI_005701</name>
</gene>
<dbReference type="InterPro" id="IPR036457">
    <property type="entry name" value="PPM-type-like_dom_sf"/>
</dbReference>
<dbReference type="PANTHER" id="PTHR13832">
    <property type="entry name" value="PROTEIN PHOSPHATASE 2C"/>
    <property type="match status" value="1"/>
</dbReference>
<dbReference type="RefSeq" id="XP_067922152.1">
    <property type="nucleotide sequence ID" value="XM_068065871.1"/>
</dbReference>
<dbReference type="GO" id="GO:0046872">
    <property type="term" value="F:metal ion binding"/>
    <property type="evidence" value="ECO:0007669"/>
    <property type="project" value="UniProtKB-KW"/>
</dbReference>
<evidence type="ECO:0000256" key="1">
    <source>
        <dbReference type="ARBA" id="ARBA00004170"/>
    </source>
</evidence>
<evidence type="ECO:0000256" key="6">
    <source>
        <dbReference type="SAM" id="MobiDB-lite"/>
    </source>
</evidence>
<name>A0A2C6KWM8_9APIC</name>
<feature type="chain" id="PRO_5012316011" evidence="7">
    <location>
        <begin position="18"/>
        <end position="528"/>
    </location>
</feature>
<feature type="signal peptide" evidence="7">
    <location>
        <begin position="1"/>
        <end position="17"/>
    </location>
</feature>
<comment type="caution">
    <text evidence="9">The sequence shown here is derived from an EMBL/GenBank/DDBJ whole genome shotgun (WGS) entry which is preliminary data.</text>
</comment>
<dbReference type="OrthoDB" id="10264738at2759"/>
<keyword evidence="10" id="KW-1185">Reference proteome</keyword>
<keyword evidence="2" id="KW-0479">Metal-binding</keyword>
<feature type="non-terminal residue" evidence="9">
    <location>
        <position position="528"/>
    </location>
</feature>
<keyword evidence="4 5" id="KW-0904">Protein phosphatase</keyword>
<evidence type="ECO:0000256" key="2">
    <source>
        <dbReference type="ARBA" id="ARBA00022723"/>
    </source>
</evidence>
<dbReference type="InterPro" id="IPR000222">
    <property type="entry name" value="PP2C_BS"/>
</dbReference>
<dbReference type="Gene3D" id="3.60.40.10">
    <property type="entry name" value="PPM-type phosphatase domain"/>
    <property type="match status" value="1"/>
</dbReference>
<feature type="compositionally biased region" description="Pro residues" evidence="6">
    <location>
        <begin position="499"/>
        <end position="510"/>
    </location>
</feature>
<dbReference type="PROSITE" id="PS01032">
    <property type="entry name" value="PPM_1"/>
    <property type="match status" value="1"/>
</dbReference>
<dbReference type="Proteomes" id="UP000221165">
    <property type="component" value="Unassembled WGS sequence"/>
</dbReference>